<accession>A0AB36TDL3</accession>
<dbReference type="InterPro" id="IPR035905">
    <property type="entry name" value="Barstar-like_sf"/>
</dbReference>
<dbReference type="RefSeq" id="WP_000687643.1">
    <property type="nucleotide sequence ID" value="NZ_CP126517.1"/>
</dbReference>
<feature type="domain" description="Barstar (barnase inhibitor)" evidence="2">
    <location>
        <begin position="38"/>
        <end position="121"/>
    </location>
</feature>
<sequence length="165" mass="19553">MKIEKKIKELSGPYIHLMFTDEFQRLMQLESKDNFGYVSIDGENCVDIVRLFDEFSKNLRFPDYFSDNWNSFDECINDLGWFEAEQYVIFINDANSVLLGDNENFESFIRILYKTCVEWAKGRDYGALVTIPTPFHVVFHCTADKENYIIERFRRIGIDKLDIIK</sequence>
<evidence type="ECO:0000259" key="2">
    <source>
        <dbReference type="Pfam" id="PF01337"/>
    </source>
</evidence>
<comment type="similarity">
    <text evidence="1">Belongs to the barstar family.</text>
</comment>
<dbReference type="InterPro" id="IPR000468">
    <property type="entry name" value="Barstar"/>
</dbReference>
<organism evidence="3 4">
    <name type="scientific">Bacillus toyonensis</name>
    <dbReference type="NCBI Taxonomy" id="155322"/>
    <lineage>
        <taxon>Bacteria</taxon>
        <taxon>Bacillati</taxon>
        <taxon>Bacillota</taxon>
        <taxon>Bacilli</taxon>
        <taxon>Bacillales</taxon>
        <taxon>Bacillaceae</taxon>
        <taxon>Bacillus</taxon>
        <taxon>Bacillus cereus group</taxon>
    </lineage>
</organism>
<name>A0AB36TDL3_9BACI</name>
<dbReference type="AlphaFoldDB" id="A0AB36TDL3"/>
<evidence type="ECO:0000256" key="1">
    <source>
        <dbReference type="ARBA" id="ARBA00006845"/>
    </source>
</evidence>
<dbReference type="Pfam" id="PF01337">
    <property type="entry name" value="Barstar"/>
    <property type="match status" value="1"/>
</dbReference>
<dbReference type="Proteomes" id="UP000220078">
    <property type="component" value="Unassembled WGS sequence"/>
</dbReference>
<dbReference type="EMBL" id="NUAP01000006">
    <property type="protein sequence ID" value="PEN91986.1"/>
    <property type="molecule type" value="Genomic_DNA"/>
</dbReference>
<gene>
    <name evidence="3" type="ORF">CN551_02640</name>
</gene>
<comment type="caution">
    <text evidence="3">The sequence shown here is derived from an EMBL/GenBank/DDBJ whole genome shotgun (WGS) entry which is preliminary data.</text>
</comment>
<reference evidence="3 4" key="1">
    <citation type="submission" date="2017-09" db="EMBL/GenBank/DDBJ databases">
        <title>Large-scale bioinformatics analysis of Bacillus genomes uncovers conserved roles of natural products in bacterial physiology.</title>
        <authorList>
            <consortium name="Agbiome Team Llc"/>
            <person name="Bleich R.M."/>
            <person name="Kirk G.J."/>
            <person name="Santa Maria K.C."/>
            <person name="Allen S.E."/>
            <person name="Farag S."/>
            <person name="Shank E.A."/>
            <person name="Bowers A."/>
        </authorList>
    </citation>
    <scope>NUCLEOTIDE SEQUENCE [LARGE SCALE GENOMIC DNA]</scope>
    <source>
        <strain evidence="3 4">AFS027629</strain>
    </source>
</reference>
<dbReference type="SUPFAM" id="SSF52038">
    <property type="entry name" value="Barstar-related"/>
    <property type="match status" value="1"/>
</dbReference>
<evidence type="ECO:0000313" key="3">
    <source>
        <dbReference type="EMBL" id="PEN91986.1"/>
    </source>
</evidence>
<proteinExistence type="inferred from homology"/>
<protein>
    <submittedName>
        <fullName evidence="3">Ribonuclease inhibitor</fullName>
    </submittedName>
</protein>
<dbReference type="Gene3D" id="3.30.370.10">
    <property type="entry name" value="Barstar-like"/>
    <property type="match status" value="1"/>
</dbReference>
<evidence type="ECO:0000313" key="4">
    <source>
        <dbReference type="Proteomes" id="UP000220078"/>
    </source>
</evidence>